<organism evidence="1 2">
    <name type="scientific">Somion occarium</name>
    <dbReference type="NCBI Taxonomy" id="3059160"/>
    <lineage>
        <taxon>Eukaryota</taxon>
        <taxon>Fungi</taxon>
        <taxon>Dikarya</taxon>
        <taxon>Basidiomycota</taxon>
        <taxon>Agaricomycotina</taxon>
        <taxon>Agaricomycetes</taxon>
        <taxon>Polyporales</taxon>
        <taxon>Cerrenaceae</taxon>
        <taxon>Somion</taxon>
    </lineage>
</organism>
<keyword evidence="2" id="KW-1185">Reference proteome</keyword>
<reference evidence="2" key="1">
    <citation type="submission" date="2024-04" db="EMBL/GenBank/DDBJ databases">
        <authorList>
            <person name="Shaw F."/>
            <person name="Minotto A."/>
        </authorList>
    </citation>
    <scope>NUCLEOTIDE SEQUENCE [LARGE SCALE GENOMIC DNA]</scope>
</reference>
<accession>A0ABP1DZ63</accession>
<name>A0ABP1DZ63_9APHY</name>
<evidence type="ECO:0000313" key="1">
    <source>
        <dbReference type="EMBL" id="CAL1712995.1"/>
    </source>
</evidence>
<evidence type="ECO:0000313" key="2">
    <source>
        <dbReference type="Proteomes" id="UP001497453"/>
    </source>
</evidence>
<dbReference type="Proteomes" id="UP001497453">
    <property type="component" value="Chromosome 7"/>
</dbReference>
<gene>
    <name evidence="1" type="ORF">GFSPODELE1_LOCUS9105</name>
</gene>
<protein>
    <submittedName>
        <fullName evidence="1">Uncharacterized protein</fullName>
    </submittedName>
</protein>
<dbReference type="EMBL" id="OZ037950">
    <property type="protein sequence ID" value="CAL1712995.1"/>
    <property type="molecule type" value="Genomic_DNA"/>
</dbReference>
<proteinExistence type="predicted"/>
<sequence length="650" mass="74005">MLKPNHILRVLRILSLPQYRMSSTVSTCLRHPDHIFLDAPPPPPPWIGSVSSLQDQTSTISAQLEWTKSKEGDESLYRVLSRLQAALRSVHKRKMMWPAEECIPSDFSPSEYLMMLLRPIADIFNQLHSPDVLKTPMECISVDLGDSEDLDLWKIAAPVVLSLPNDLFNSNGEVSSRVQSALSKTLAYQPLVPSIIVTNFKDIVVFFPPDYRRPEHTYQKVLTSQPSLALRVITTAYVQDALPGGEYIAVPPPDIEVDESLILPEGPPKDPNQPLASDEEVFATHHRHSDFDIATLIRDRARALQFFRWHEHVQRQYSKVVAHPNDTLNAMSNEAGQIVPDISPVYPFDFSEMPTDTMTHLKSVQRDSPLMTAGITELFEKSKSFELRIQDVLSEGSKHSMCTVYRCHITSIDNKPVSSPTLCLKLFDDRFQFLHNPTEYEDELDEPLPRWFDRVLFAESYALNEAFAYDKLRIVQGTVVPWFYGTHQFTLPDGTVLYGLLMEYIEGWALDSEFARKLSADRQIKMIESCRHAARVLDLADVSQRDWHDGQIILYTNPTTELDHAVLIDFASTTQTWLPDEVNYIANYFGVLHVLLGGQGDIGLDTELVWKHFGEPDDWDPLEVWIPTGPTRKIMRVVKAKEMFPYISSA</sequence>